<dbReference type="AlphaFoldDB" id="A0A9P4JYA7"/>
<accession>A0A9P4JYA7</accession>
<feature type="compositionally biased region" description="Polar residues" evidence="1">
    <location>
        <begin position="504"/>
        <end position="519"/>
    </location>
</feature>
<feature type="compositionally biased region" description="Pro residues" evidence="1">
    <location>
        <begin position="758"/>
        <end position="777"/>
    </location>
</feature>
<dbReference type="Proteomes" id="UP000799536">
    <property type="component" value="Unassembled WGS sequence"/>
</dbReference>
<dbReference type="EMBL" id="ML993870">
    <property type="protein sequence ID" value="KAF2204733.1"/>
    <property type="molecule type" value="Genomic_DNA"/>
</dbReference>
<proteinExistence type="predicted"/>
<feature type="region of interest" description="Disordered" evidence="1">
    <location>
        <begin position="944"/>
        <end position="984"/>
    </location>
</feature>
<feature type="region of interest" description="Disordered" evidence="1">
    <location>
        <begin position="332"/>
        <end position="354"/>
    </location>
</feature>
<feature type="region of interest" description="Disordered" evidence="1">
    <location>
        <begin position="669"/>
        <end position="793"/>
    </location>
</feature>
<feature type="compositionally biased region" description="Low complexity" evidence="1">
    <location>
        <begin position="717"/>
        <end position="726"/>
    </location>
</feature>
<feature type="compositionally biased region" description="Polar residues" evidence="1">
    <location>
        <begin position="727"/>
        <end position="744"/>
    </location>
</feature>
<sequence length="1097" mass="121187">MLHRKKTLAERCLCENERNNCSSPDLPNARVSDATPKRPLLAHQDNSTDTRYTSTQSSELGGLREIFKRTEHDHEKLNGNTRKGLVKKTSSLAKIKSIPNLVKRRLSKDCPRPKSNLRSECTLFEDDGNDVELGTVVKTPREGPNPHVQITKENLRNDLLSDKPPEEGGYDSDAEALEEIAMQIGKRSASKRPSVHSIEWTSSTGSRHALMTTAERANAMIDNHSYPIETCLESGEESASAQPALHSDSNPDITVKSVQPQKQSPSVMEISHPTAEKLDSAQTATVDAAESLEDLSEVEGHFIPQFLQSLSGFSVVSQEDSSDVAQVETLLESEGKQEKNASSQSEGAELSKSRTEAASVILSSSSIMSGNHKENVAVFHSREVDDQSENDDEDNPRRSVHLYNMRISHHLRSGSLLSYDQRRESSPPISSLELASVGFNRLDRPPVDLNLDLNDGANSQTTTRHARQTSSSGFSSSKIPTRWGSVVQSTANYDFASEIEDGSSVYSSRPQSAPDSMNSMAHLPGILDHLSAGRFPMRVPGSSINDNPHSAFASDETDHEETPKAFNRYTILQNQNSKDQQCKPEAQALIGRGGDGRQSKFIEHFSTEQPKRKLVSSKSMMRFLFPHSHTRDSMRSYSDSGFSDGPADDPEAFRSRRLSRSLISLRAENQAMQQHREPSTSMWERALKSSQEERSTMFLSPNRAFAAQATPFRERSSSISVSRPHSAATTPGTNEMTEWPNSCGLSPGWSPRLSTAPSPGPSPDTSPSPSRAPSPKPPPKRRIAIAGEGDQEDPMTEVRHAFFAQSESVAAVGAWGRYPSHSRGERTASAGPQDHVQTRDFALEAGIQFATQAEVDPTERLEAPLRAQSRLKRVSSVIINSPSLTFGKQLIKSYTRMFRSQSTEFQRHGHGHRSSIAVGGSLEYPELELLPEVFTAGANINDEEEDLRGTWQRDGANERANTKSETKTRGSRNRSYSSLPQVDTSQLMDGTSEIKTSFDRARAWSRYYEDCVAPSPFGSISSRNKRSASIHRNDIPELGRSRSMETKWLARREENILKETATSLPMRLKLGHEQSKSVMSEISEVPSGFSGRVAIDM</sequence>
<protein>
    <submittedName>
        <fullName evidence="2">Uncharacterized protein</fullName>
    </submittedName>
</protein>
<feature type="region of interest" description="Disordered" evidence="1">
    <location>
        <begin position="631"/>
        <end position="652"/>
    </location>
</feature>
<feature type="compositionally biased region" description="Polar residues" evidence="1">
    <location>
        <begin position="237"/>
        <end position="265"/>
    </location>
</feature>
<feature type="compositionally biased region" description="Polar residues" evidence="1">
    <location>
        <begin position="456"/>
        <end position="479"/>
    </location>
</feature>
<name>A0A9P4JYA7_9PLEO</name>
<organism evidence="2 3">
    <name type="scientific">Delitschia confertaspora ATCC 74209</name>
    <dbReference type="NCBI Taxonomy" id="1513339"/>
    <lineage>
        <taxon>Eukaryota</taxon>
        <taxon>Fungi</taxon>
        <taxon>Dikarya</taxon>
        <taxon>Ascomycota</taxon>
        <taxon>Pezizomycotina</taxon>
        <taxon>Dothideomycetes</taxon>
        <taxon>Pleosporomycetidae</taxon>
        <taxon>Pleosporales</taxon>
        <taxon>Delitschiaceae</taxon>
        <taxon>Delitschia</taxon>
    </lineage>
</organism>
<feature type="compositionally biased region" description="Polar residues" evidence="1">
    <location>
        <begin position="44"/>
        <end position="57"/>
    </location>
</feature>
<feature type="region of interest" description="Disordered" evidence="1">
    <location>
        <begin position="23"/>
        <end position="57"/>
    </location>
</feature>
<feature type="compositionally biased region" description="Basic and acidic residues" evidence="1">
    <location>
        <begin position="955"/>
        <end position="968"/>
    </location>
</feature>
<keyword evidence="3" id="KW-1185">Reference proteome</keyword>
<evidence type="ECO:0000313" key="2">
    <source>
        <dbReference type="EMBL" id="KAF2204733.1"/>
    </source>
</evidence>
<comment type="caution">
    <text evidence="2">The sequence shown here is derived from an EMBL/GenBank/DDBJ whole genome shotgun (WGS) entry which is preliminary data.</text>
</comment>
<gene>
    <name evidence="2" type="ORF">GQ43DRAFT_478008</name>
</gene>
<feature type="compositionally biased region" description="Basic and acidic residues" evidence="1">
    <location>
        <begin position="685"/>
        <end position="695"/>
    </location>
</feature>
<feature type="region of interest" description="Disordered" evidence="1">
    <location>
        <begin position="233"/>
        <end position="265"/>
    </location>
</feature>
<feature type="region of interest" description="Disordered" evidence="1">
    <location>
        <begin position="501"/>
        <end position="520"/>
    </location>
</feature>
<evidence type="ECO:0000313" key="3">
    <source>
        <dbReference type="Proteomes" id="UP000799536"/>
    </source>
</evidence>
<feature type="region of interest" description="Disordered" evidence="1">
    <location>
        <begin position="453"/>
        <end position="480"/>
    </location>
</feature>
<feature type="compositionally biased region" description="Polar residues" evidence="1">
    <location>
        <begin position="973"/>
        <end position="984"/>
    </location>
</feature>
<dbReference type="OrthoDB" id="3437384at2759"/>
<reference evidence="2" key="1">
    <citation type="journal article" date="2020" name="Stud. Mycol.">
        <title>101 Dothideomycetes genomes: a test case for predicting lifestyles and emergence of pathogens.</title>
        <authorList>
            <person name="Haridas S."/>
            <person name="Albert R."/>
            <person name="Binder M."/>
            <person name="Bloem J."/>
            <person name="Labutti K."/>
            <person name="Salamov A."/>
            <person name="Andreopoulos B."/>
            <person name="Baker S."/>
            <person name="Barry K."/>
            <person name="Bills G."/>
            <person name="Bluhm B."/>
            <person name="Cannon C."/>
            <person name="Castanera R."/>
            <person name="Culley D."/>
            <person name="Daum C."/>
            <person name="Ezra D."/>
            <person name="Gonzalez J."/>
            <person name="Henrissat B."/>
            <person name="Kuo A."/>
            <person name="Liang C."/>
            <person name="Lipzen A."/>
            <person name="Lutzoni F."/>
            <person name="Magnuson J."/>
            <person name="Mondo S."/>
            <person name="Nolan M."/>
            <person name="Ohm R."/>
            <person name="Pangilinan J."/>
            <person name="Park H.-J."/>
            <person name="Ramirez L."/>
            <person name="Alfaro M."/>
            <person name="Sun H."/>
            <person name="Tritt A."/>
            <person name="Yoshinaga Y."/>
            <person name="Zwiers L.-H."/>
            <person name="Turgeon B."/>
            <person name="Goodwin S."/>
            <person name="Spatafora J."/>
            <person name="Crous P."/>
            <person name="Grigoriev I."/>
        </authorList>
    </citation>
    <scope>NUCLEOTIDE SEQUENCE</scope>
    <source>
        <strain evidence="2">ATCC 74209</strain>
    </source>
</reference>
<evidence type="ECO:0000256" key="1">
    <source>
        <dbReference type="SAM" id="MobiDB-lite"/>
    </source>
</evidence>